<evidence type="ECO:0000256" key="6">
    <source>
        <dbReference type="ARBA" id="ARBA00022634"/>
    </source>
</evidence>
<evidence type="ECO:0000256" key="8">
    <source>
        <dbReference type="ARBA" id="ARBA00023002"/>
    </source>
</evidence>
<keyword evidence="7 13" id="KW-0547">Nucleotide-binding</keyword>
<name>A0A250JBX5_9BACT</name>
<dbReference type="Pfam" id="PF08471">
    <property type="entry name" value="Ribonuc_red_2_N"/>
    <property type="match status" value="1"/>
</dbReference>
<dbReference type="GO" id="GO:0050897">
    <property type="term" value="F:cobalt ion binding"/>
    <property type="evidence" value="ECO:0007669"/>
    <property type="project" value="InterPro"/>
</dbReference>
<dbReference type="GO" id="GO:0031419">
    <property type="term" value="F:cobalamin binding"/>
    <property type="evidence" value="ECO:0007669"/>
    <property type="project" value="UniProtKB-KW"/>
</dbReference>
<evidence type="ECO:0000256" key="13">
    <source>
        <dbReference type="RuleBase" id="RU364064"/>
    </source>
</evidence>
<dbReference type="InterPro" id="IPR050862">
    <property type="entry name" value="RdRp_reductase_class-2"/>
</dbReference>
<evidence type="ECO:0000313" key="17">
    <source>
        <dbReference type="EMBL" id="ATB41103.1"/>
    </source>
</evidence>
<keyword evidence="5 13" id="KW-0846">Cobalamin</keyword>
<evidence type="ECO:0000259" key="14">
    <source>
        <dbReference type="Pfam" id="PF02867"/>
    </source>
</evidence>
<dbReference type="InterPro" id="IPR013344">
    <property type="entry name" value="RNR_NrdJ/NrdZ"/>
</dbReference>
<dbReference type="Pfam" id="PF12637">
    <property type="entry name" value="TSCPD"/>
    <property type="match status" value="1"/>
</dbReference>
<reference evidence="17 18" key="1">
    <citation type="submission" date="2017-06" db="EMBL/GenBank/DDBJ databases">
        <title>Sequencing and comparative analysis of myxobacterial genomes.</title>
        <authorList>
            <person name="Rupp O."/>
            <person name="Goesmann A."/>
            <person name="Sogaard-Andersen L."/>
        </authorList>
    </citation>
    <scope>NUCLEOTIDE SEQUENCE [LARGE SCALE GENOMIC DNA]</scope>
    <source>
        <strain evidence="17 18">DSM 52655</strain>
    </source>
</reference>
<evidence type="ECO:0000256" key="4">
    <source>
        <dbReference type="ARBA" id="ARBA00014409"/>
    </source>
</evidence>
<keyword evidence="9" id="KW-1015">Disulfide bond</keyword>
<dbReference type="Pfam" id="PF02867">
    <property type="entry name" value="Ribonuc_red_lgC"/>
    <property type="match status" value="1"/>
</dbReference>
<dbReference type="Proteomes" id="UP000217257">
    <property type="component" value="Chromosome"/>
</dbReference>
<evidence type="ECO:0000313" key="18">
    <source>
        <dbReference type="Proteomes" id="UP000217257"/>
    </source>
</evidence>
<evidence type="ECO:0000259" key="16">
    <source>
        <dbReference type="Pfam" id="PF12637"/>
    </source>
</evidence>
<dbReference type="InterPro" id="IPR000788">
    <property type="entry name" value="RNR_lg_C"/>
</dbReference>
<evidence type="ECO:0000256" key="2">
    <source>
        <dbReference type="ARBA" id="ARBA00007405"/>
    </source>
</evidence>
<dbReference type="CDD" id="cd02888">
    <property type="entry name" value="RNR_II_dimer"/>
    <property type="match status" value="1"/>
</dbReference>
<gene>
    <name evidence="17" type="ORF">CYFUS_006565</name>
</gene>
<dbReference type="NCBIfam" id="NF005122">
    <property type="entry name" value="PRK06556.1"/>
    <property type="match status" value="1"/>
</dbReference>
<dbReference type="PANTHER" id="PTHR43371:SF1">
    <property type="entry name" value="RIBONUCLEOSIDE-DIPHOSPHATE REDUCTASE"/>
    <property type="match status" value="1"/>
</dbReference>
<organism evidence="17 18">
    <name type="scientific">Cystobacter fuscus</name>
    <dbReference type="NCBI Taxonomy" id="43"/>
    <lineage>
        <taxon>Bacteria</taxon>
        <taxon>Pseudomonadati</taxon>
        <taxon>Myxococcota</taxon>
        <taxon>Myxococcia</taxon>
        <taxon>Myxococcales</taxon>
        <taxon>Cystobacterineae</taxon>
        <taxon>Archangiaceae</taxon>
        <taxon>Cystobacter</taxon>
    </lineage>
</organism>
<dbReference type="EMBL" id="CP022098">
    <property type="protein sequence ID" value="ATB41103.1"/>
    <property type="molecule type" value="Genomic_DNA"/>
</dbReference>
<dbReference type="NCBIfam" id="TIGR02504">
    <property type="entry name" value="NrdJ_Z"/>
    <property type="match status" value="1"/>
</dbReference>
<dbReference type="SUPFAM" id="SSF51998">
    <property type="entry name" value="PFL-like glycyl radical enzymes"/>
    <property type="match status" value="1"/>
</dbReference>
<comment type="cofactor">
    <cofactor evidence="1 13">
        <name>adenosylcob(III)alamin</name>
        <dbReference type="ChEBI" id="CHEBI:18408"/>
    </cofactor>
</comment>
<evidence type="ECO:0000256" key="1">
    <source>
        <dbReference type="ARBA" id="ARBA00001922"/>
    </source>
</evidence>
<dbReference type="AlphaFoldDB" id="A0A250JBX5"/>
<dbReference type="InterPro" id="IPR024434">
    <property type="entry name" value="TSCPD_dom"/>
</dbReference>
<protein>
    <recommendedName>
        <fullName evidence="4 13">Vitamin B12-dependent ribonucleotide reductase</fullName>
        <ecNumber evidence="3 13">1.17.4.1</ecNumber>
    </recommendedName>
</protein>
<proteinExistence type="inferred from homology"/>
<sequence length="926" mass="100722">MEHHELNATAAVLDGKEMAGPRTKAPGLTVERFFTTPGVDPADELAWELRTAGISGEDGKSVFQQKDVEVPKSWSMLATNVVASKYFRGTPGTSERETSVRRLVARVVDTLTHWGAQGGYFATATDRDTFHAELTHLLLRQKAAFNSPVWFNVGVEEHPQCSACFINSVDDSMESILGLAKTEGMLFKYGSGTGSNLSTIRSSRELLAGGGTASGPVSFMKGFDAFAGVIKSGGKTRRAAKMVILNADHPDVLEFIRCKSNEEKKAWALIEAGYDPSFNGEAYSSVFFQNSNNSVRVTDEFMRAVINDGTWTTHAVRDGRPMDTHKAREIFREISSAAHLCGDPGMQFDTTINSWHTCSNTDRINASNPCSEYMFLDDSACNLASLNLMHFRTIDGDFDVTAFKHAVDVVLLAMEIIVGNSKYPSEKITKNSHAYRPLGLGYANLGALLMAAGLPYDSDVGRNYAGAITSLMCGEAYAMSARMAGKQGPFEGYARNAEPFLGVIRKHRKAAYNIPPEGVTPELFEAQKQAWDEALALGGEFGFRNSQVTVLAPTGTIGFMMDCDTTGIEPDIALIKYKKLVGGGMLKIVNQTVPLALEKLGYRQTQAQDIITYLDKHETIEGAPHLKPEHLAVFDCAFKPAKGQRSIHWMGHLQMMGATQPFLSGAISKTVNMPSDATVEDIEKAYIEAWRMGLKAVAVYRDGCKRTQPLNTSKEKVKDTKAVVAEPALAAVRDANAMRRRLPDERQAITHKFSIGGHEGYLTVGMYEDGTPGELFCVMAKEGSVVSGLMDSFATAVSLALQYGVPLQVLVDKFSHVRFEPSGFTGNPAVPIAKSIVDYIFRWLALKFLPAEQAEGVEETVEPKAVVAEAKPEVQAAPVVALPMATPRRTYLNQADAPPCHTCGEIMVRNGACYKCSNCGTTSGCS</sequence>
<dbReference type="InterPro" id="IPR013678">
    <property type="entry name" value="RNR_2_N"/>
</dbReference>
<comment type="catalytic activity">
    <reaction evidence="12 13">
        <text>a 2'-deoxyribonucleoside 5'-diphosphate + [thioredoxin]-disulfide + H2O = a ribonucleoside 5'-diphosphate + [thioredoxin]-dithiol</text>
        <dbReference type="Rhea" id="RHEA:23252"/>
        <dbReference type="Rhea" id="RHEA-COMP:10698"/>
        <dbReference type="Rhea" id="RHEA-COMP:10700"/>
        <dbReference type="ChEBI" id="CHEBI:15377"/>
        <dbReference type="ChEBI" id="CHEBI:29950"/>
        <dbReference type="ChEBI" id="CHEBI:50058"/>
        <dbReference type="ChEBI" id="CHEBI:57930"/>
        <dbReference type="ChEBI" id="CHEBI:73316"/>
        <dbReference type="EC" id="1.17.4.1"/>
    </reaction>
</comment>
<evidence type="ECO:0000259" key="15">
    <source>
        <dbReference type="Pfam" id="PF08471"/>
    </source>
</evidence>
<dbReference type="PANTHER" id="PTHR43371">
    <property type="entry name" value="VITAMIN B12-DEPENDENT RIBONUCLEOTIDE REDUCTASE"/>
    <property type="match status" value="1"/>
</dbReference>
<keyword evidence="6 13" id="KW-0237">DNA synthesis</keyword>
<dbReference type="EC" id="1.17.4.1" evidence="3 13"/>
<evidence type="ECO:0000256" key="5">
    <source>
        <dbReference type="ARBA" id="ARBA00022628"/>
    </source>
</evidence>
<feature type="domain" description="Ribonucleotide reductase large subunit C-terminal" evidence="14">
    <location>
        <begin position="162"/>
        <end position="700"/>
    </location>
</feature>
<evidence type="ECO:0000256" key="3">
    <source>
        <dbReference type="ARBA" id="ARBA00012274"/>
    </source>
</evidence>
<dbReference type="KEGG" id="cfus:CYFUS_006565"/>
<dbReference type="Gene3D" id="3.20.70.20">
    <property type="match status" value="1"/>
</dbReference>
<comment type="function">
    <text evidence="11 13">Catalyzes the reduction of ribonucleotides to deoxyribonucleotides. May function to provide a pool of deoxyribonucleotide precursors for DNA repair during oxygen limitation and/or for immediate growth after restoration of oxygen.</text>
</comment>
<keyword evidence="8 13" id="KW-0560">Oxidoreductase</keyword>
<dbReference type="GO" id="GO:0000166">
    <property type="term" value="F:nucleotide binding"/>
    <property type="evidence" value="ECO:0007669"/>
    <property type="project" value="UniProtKB-KW"/>
</dbReference>
<evidence type="ECO:0000256" key="10">
    <source>
        <dbReference type="ARBA" id="ARBA00023285"/>
    </source>
</evidence>
<evidence type="ECO:0000256" key="7">
    <source>
        <dbReference type="ARBA" id="ARBA00022741"/>
    </source>
</evidence>
<dbReference type="GO" id="GO:0071897">
    <property type="term" value="P:DNA biosynthetic process"/>
    <property type="evidence" value="ECO:0007669"/>
    <property type="project" value="UniProtKB-KW"/>
</dbReference>
<feature type="domain" description="TSCPD" evidence="16">
    <location>
        <begin position="743"/>
        <end position="845"/>
    </location>
</feature>
<evidence type="ECO:0000256" key="12">
    <source>
        <dbReference type="ARBA" id="ARBA00047754"/>
    </source>
</evidence>
<comment type="similarity">
    <text evidence="2 13">Belongs to the ribonucleoside diphosphate reductase class-2 family.</text>
</comment>
<dbReference type="PRINTS" id="PR01183">
    <property type="entry name" value="RIBORDTASEM1"/>
</dbReference>
<accession>A0A250JBX5</accession>
<feature type="domain" description="Ribonucleotide reductase class II vitamin B12-dependent N-terminal" evidence="15">
    <location>
        <begin position="50"/>
        <end position="141"/>
    </location>
</feature>
<evidence type="ECO:0000256" key="11">
    <source>
        <dbReference type="ARBA" id="ARBA00025437"/>
    </source>
</evidence>
<keyword evidence="10 13" id="KW-0170">Cobalt</keyword>
<evidence type="ECO:0000256" key="9">
    <source>
        <dbReference type="ARBA" id="ARBA00023157"/>
    </source>
</evidence>
<dbReference type="GO" id="GO:0004748">
    <property type="term" value="F:ribonucleoside-diphosphate reductase activity, thioredoxin disulfide as acceptor"/>
    <property type="evidence" value="ECO:0007669"/>
    <property type="project" value="UniProtKB-EC"/>
</dbReference>